<dbReference type="InterPro" id="IPR036412">
    <property type="entry name" value="HAD-like_sf"/>
</dbReference>
<keyword evidence="5 14" id="KW-0479">Metal-binding</keyword>
<dbReference type="OrthoDB" id="48943at2759"/>
<evidence type="ECO:0000259" key="15">
    <source>
        <dbReference type="Pfam" id="PF00122"/>
    </source>
</evidence>
<dbReference type="STRING" id="947166.A0A1D1W8N8"/>
<dbReference type="Proteomes" id="UP000186922">
    <property type="component" value="Unassembled WGS sequence"/>
</dbReference>
<evidence type="ECO:0000256" key="9">
    <source>
        <dbReference type="ARBA" id="ARBA00022842"/>
    </source>
</evidence>
<organism evidence="18 19">
    <name type="scientific">Ramazzottius varieornatus</name>
    <name type="common">Water bear</name>
    <name type="synonym">Tardigrade</name>
    <dbReference type="NCBI Taxonomy" id="947166"/>
    <lineage>
        <taxon>Eukaryota</taxon>
        <taxon>Metazoa</taxon>
        <taxon>Ecdysozoa</taxon>
        <taxon>Tardigrada</taxon>
        <taxon>Eutardigrada</taxon>
        <taxon>Parachela</taxon>
        <taxon>Hypsibioidea</taxon>
        <taxon>Ramazzottiidae</taxon>
        <taxon>Ramazzottius</taxon>
    </lineage>
</organism>
<dbReference type="GO" id="GO:0140358">
    <property type="term" value="F:P-type transmembrane transporter activity"/>
    <property type="evidence" value="ECO:0007669"/>
    <property type="project" value="InterPro"/>
</dbReference>
<keyword evidence="10 14" id="KW-1278">Translocase</keyword>
<dbReference type="InterPro" id="IPR023298">
    <property type="entry name" value="ATPase_P-typ_TM_dom_sf"/>
</dbReference>
<feature type="transmembrane region" description="Helical" evidence="14">
    <location>
        <begin position="911"/>
        <end position="931"/>
    </location>
</feature>
<feature type="domain" description="Cation-transporting P-type ATPase N-terminal" evidence="16">
    <location>
        <begin position="189"/>
        <end position="239"/>
    </location>
</feature>
<dbReference type="SFLD" id="SFLDS00003">
    <property type="entry name" value="Haloacid_Dehalogenase"/>
    <property type="match status" value="1"/>
</dbReference>
<evidence type="ECO:0000256" key="7">
    <source>
        <dbReference type="ARBA" id="ARBA00022753"/>
    </source>
</evidence>
<evidence type="ECO:0000256" key="10">
    <source>
        <dbReference type="ARBA" id="ARBA00022967"/>
    </source>
</evidence>
<evidence type="ECO:0000259" key="17">
    <source>
        <dbReference type="Pfam" id="PF12409"/>
    </source>
</evidence>
<dbReference type="NCBIfam" id="TIGR01494">
    <property type="entry name" value="ATPase_P-type"/>
    <property type="match status" value="2"/>
</dbReference>
<evidence type="ECO:0000256" key="4">
    <source>
        <dbReference type="ARBA" id="ARBA00022692"/>
    </source>
</evidence>
<dbReference type="Gene3D" id="3.40.50.1000">
    <property type="entry name" value="HAD superfamily/HAD-like"/>
    <property type="match status" value="1"/>
</dbReference>
<dbReference type="Pfam" id="PF12409">
    <property type="entry name" value="P5-ATPase"/>
    <property type="match status" value="1"/>
</dbReference>
<dbReference type="Gene3D" id="2.70.150.10">
    <property type="entry name" value="Calcium-transporting ATPase, cytoplasmic transduction domain A"/>
    <property type="match status" value="1"/>
</dbReference>
<dbReference type="PRINTS" id="PR00119">
    <property type="entry name" value="CATATPASE"/>
</dbReference>
<dbReference type="InterPro" id="IPR018303">
    <property type="entry name" value="ATPase_P-typ_P_site"/>
</dbReference>
<dbReference type="GO" id="GO:0031902">
    <property type="term" value="C:late endosome membrane"/>
    <property type="evidence" value="ECO:0007669"/>
    <property type="project" value="UniProtKB-SubCell"/>
</dbReference>
<evidence type="ECO:0000256" key="6">
    <source>
        <dbReference type="ARBA" id="ARBA00022741"/>
    </source>
</evidence>
<dbReference type="InterPro" id="IPR008250">
    <property type="entry name" value="ATPase_P-typ_transduc_dom_A_sf"/>
</dbReference>
<keyword evidence="4 14" id="KW-0812">Transmembrane</keyword>
<keyword evidence="11 14" id="KW-1133">Transmembrane helix</keyword>
<keyword evidence="8 14" id="KW-0067">ATP-binding</keyword>
<evidence type="ECO:0000256" key="2">
    <source>
        <dbReference type="ARBA" id="ARBA00006000"/>
    </source>
</evidence>
<evidence type="ECO:0000256" key="12">
    <source>
        <dbReference type="ARBA" id="ARBA00023136"/>
    </source>
</evidence>
<dbReference type="PROSITE" id="PS00154">
    <property type="entry name" value="ATPASE_E1_E2"/>
    <property type="match status" value="1"/>
</dbReference>
<keyword evidence="9 14" id="KW-0460">Magnesium</keyword>
<dbReference type="GO" id="GO:0019829">
    <property type="term" value="F:ATPase-coupled monoatomic cation transmembrane transporter activity"/>
    <property type="evidence" value="ECO:0007669"/>
    <property type="project" value="UniProtKB-UniRule"/>
</dbReference>
<dbReference type="InterPro" id="IPR001757">
    <property type="entry name" value="P_typ_ATPase"/>
</dbReference>
<dbReference type="InterPro" id="IPR006544">
    <property type="entry name" value="P-type_TPase_V"/>
</dbReference>
<dbReference type="GO" id="GO:0015203">
    <property type="term" value="F:polyamine transmembrane transporter activity"/>
    <property type="evidence" value="ECO:0007669"/>
    <property type="project" value="TreeGrafter"/>
</dbReference>
<dbReference type="GO" id="GO:0016887">
    <property type="term" value="F:ATP hydrolysis activity"/>
    <property type="evidence" value="ECO:0007669"/>
    <property type="project" value="InterPro"/>
</dbReference>
<keyword evidence="19" id="KW-1185">Reference proteome</keyword>
<dbReference type="SFLD" id="SFLDF00027">
    <property type="entry name" value="p-type_atpase"/>
    <property type="match status" value="1"/>
</dbReference>
<evidence type="ECO:0000259" key="16">
    <source>
        <dbReference type="Pfam" id="PF00690"/>
    </source>
</evidence>
<dbReference type="PANTHER" id="PTHR45630">
    <property type="entry name" value="CATION-TRANSPORTING ATPASE-RELATED"/>
    <property type="match status" value="1"/>
</dbReference>
<dbReference type="SUPFAM" id="SSF81653">
    <property type="entry name" value="Calcium ATPase, transduction domain A"/>
    <property type="match status" value="1"/>
</dbReference>
<feature type="transmembrane region" description="Helical" evidence="14">
    <location>
        <begin position="447"/>
        <end position="474"/>
    </location>
</feature>
<feature type="domain" description="P5B-type ATPase N-terminal" evidence="17">
    <location>
        <begin position="37"/>
        <end position="165"/>
    </location>
</feature>
<comment type="catalytic activity">
    <reaction evidence="13 14">
        <text>ATP + H2O = ADP + phosphate + H(+)</text>
        <dbReference type="Rhea" id="RHEA:13065"/>
        <dbReference type="ChEBI" id="CHEBI:15377"/>
        <dbReference type="ChEBI" id="CHEBI:15378"/>
        <dbReference type="ChEBI" id="CHEBI:30616"/>
        <dbReference type="ChEBI" id="CHEBI:43474"/>
        <dbReference type="ChEBI" id="CHEBI:456216"/>
    </reaction>
</comment>
<evidence type="ECO:0000256" key="1">
    <source>
        <dbReference type="ARBA" id="ARBA00004107"/>
    </source>
</evidence>
<sequence>MEGTDGNTNNAYGNLLSHSPTTPQYKFAGQQYVNHGEEDQMEIVGYRRNTTKSSVTWLLIFLTAGFVQLLFFWKPEWKLHMMFSRCTLDVATFVRLHDEYGQTFVSRVEILTEKSVKRSKERTAGEEANELTGAPAYLVPGKQGVFVPVESIKIFECCRARYWWNEGIHGFEKVSGLGDDILIDFFLEQEGLSKDEQTIRRRLFGDNAIVVEVEPVLTILWKEALNPFYIFQAFSVCVWFIDGYVYYAAAIVLISTVSLALTVHETRTQQKALRDRVHDVELVQILRNDGTVETVEGASLVPGDIIIIPPHGCTMVCDAALIAGNCIVNESSLTGESVPVTKTPLNPDNEGEIFKIRAQSRHLLFSGTRVLQTRFYGNELVKAVVIRTGFMTSKGELVRSMMFPAPVDFQFYRHTYMFVGILAAIASCGLVYSVVLRVYRGEAWKSIIIRSLDLITIAVPPALPAALTVGIVFAQRRLKAAKVFCMSPKTINISGTTNLICFDKTGTLTEDGLDFKGIVPAEDGRFEQMLDSAVAVERGPLLLSMTACHSLTLINGELSGDPLDLIMFKATGWTLEEPQTEDTTKFDLLVPTVVKPKKRFPEDQEEHGDVGIVREFPFSSSVQRMSVIVKQLNEPTFQYFCKGAPEKILTLCRPETVPLDFYMKLESFTRKGDRVIALAWKDLGSIRFLKIHKLKREDLEVDLNFLGFLLLENRLKPDTAQVIHGLKRAGLRSVMVTGDNIQTAISVARECGIVGMTEDVQIVTADQSTVSWAWTADMTAEDRKMLSRELARGRPDDKIHLSVAGGSFENIRKFHPEALKKLLLEGAIFARMSPFEKEMLIDCFKDAGYFVAFCGDGANDCGALKSAHTGISLSESEAAAAAPFTYTKGSIRCVPEIIREGRAALVTSFGIFKYIACYSLTQFVSCLLLYWVRTNLADWQFLYIDMFELTMLSITFGRTGAYKRLVRDPPPSSLLAFVPIFSLLMHLVIVITAQVVAFLLVQQQPWFEPRSVTIERWNTTDPEHEYRSYENYTVFCVSSFQYIWLALAFAKGPPYRRVVLTNLFFMATVVFFCFFDLFLTLWPTDFIQSVFQLLPAPDMAFRATLVSIAFVNLACSVLLEFFCIDFLLFKKGGKHAKWIRSSTYLGDVEAAIRNKMDPRWWTNIEHSPSKPLLNIHPPTIVSHEGFLRGTPLSSIPVASSYVSETTGTAPDQSSVSFLLDDDSKITDNGTFVSRHPADDLESHISMLEHGSFDLGASDTASEAEVIPLLDPPPRTPIVVQDRSLLFDSQEVNSDVVNGFDDTVTFARDDDEVTSSLLHRPDV</sequence>
<dbReference type="PRINTS" id="PR00121">
    <property type="entry name" value="NAKATPASE"/>
</dbReference>
<evidence type="ECO:0000256" key="14">
    <source>
        <dbReference type="RuleBase" id="RU362082"/>
    </source>
</evidence>
<dbReference type="SUPFAM" id="SSF81665">
    <property type="entry name" value="Calcium ATPase, transmembrane domain M"/>
    <property type="match status" value="1"/>
</dbReference>
<evidence type="ECO:0000256" key="13">
    <source>
        <dbReference type="ARBA" id="ARBA00049360"/>
    </source>
</evidence>
<keyword evidence="3" id="KW-0597">Phosphoprotein</keyword>
<feature type="domain" description="P-type ATPase A" evidence="15">
    <location>
        <begin position="283"/>
        <end position="401"/>
    </location>
</feature>
<comment type="similarity">
    <text evidence="2 14">Belongs to the cation transport ATPase (P-type) (TC 3.A.3) family. Type V subfamily.</text>
</comment>
<feature type="transmembrane region" description="Helical" evidence="14">
    <location>
        <begin position="1103"/>
        <end position="1129"/>
    </location>
</feature>
<dbReference type="GO" id="GO:0005524">
    <property type="term" value="F:ATP binding"/>
    <property type="evidence" value="ECO:0007669"/>
    <property type="project" value="UniProtKB-UniRule"/>
</dbReference>
<comment type="caution">
    <text evidence="18">The sequence shown here is derived from an EMBL/GenBank/DDBJ whole genome shotgun (WGS) entry which is preliminary data.</text>
</comment>
<feature type="transmembrane region" description="Helical" evidence="14">
    <location>
        <begin position="416"/>
        <end position="435"/>
    </location>
</feature>
<dbReference type="Pfam" id="PF00122">
    <property type="entry name" value="E1-E2_ATPase"/>
    <property type="match status" value="1"/>
</dbReference>
<evidence type="ECO:0000256" key="5">
    <source>
        <dbReference type="ARBA" id="ARBA00022723"/>
    </source>
</evidence>
<dbReference type="PANTHER" id="PTHR45630:SF8">
    <property type="entry name" value="CATION-TRANSPORTING ATPASE"/>
    <property type="match status" value="1"/>
</dbReference>
<dbReference type="GO" id="GO:0046872">
    <property type="term" value="F:metal ion binding"/>
    <property type="evidence" value="ECO:0007669"/>
    <property type="project" value="UniProtKB-UniRule"/>
</dbReference>
<feature type="transmembrane region" description="Helical" evidence="14">
    <location>
        <begin position="55"/>
        <end position="73"/>
    </location>
</feature>
<dbReference type="InterPro" id="IPR044492">
    <property type="entry name" value="P_typ_ATPase_HD_dom"/>
</dbReference>
<dbReference type="SUPFAM" id="SSF56784">
    <property type="entry name" value="HAD-like"/>
    <property type="match status" value="1"/>
</dbReference>
<dbReference type="GO" id="GO:0006874">
    <property type="term" value="P:intracellular calcium ion homeostasis"/>
    <property type="evidence" value="ECO:0007669"/>
    <property type="project" value="TreeGrafter"/>
</dbReference>
<dbReference type="SFLD" id="SFLDG00002">
    <property type="entry name" value="C1.7:_P-type_atpase_like"/>
    <property type="match status" value="1"/>
</dbReference>
<dbReference type="FunFam" id="3.40.1110.10:FF:000026">
    <property type="entry name" value="Cation-transporting ATPase"/>
    <property type="match status" value="1"/>
</dbReference>
<dbReference type="SUPFAM" id="SSF81660">
    <property type="entry name" value="Metal cation-transporting ATPase, ATP-binding domain N"/>
    <property type="match status" value="1"/>
</dbReference>
<dbReference type="EC" id="7.2.2.-" evidence="14"/>
<reference evidence="18 19" key="1">
    <citation type="journal article" date="2016" name="Nat. Commun.">
        <title>Extremotolerant tardigrade genome and improved radiotolerance of human cultured cells by tardigrade-unique protein.</title>
        <authorList>
            <person name="Hashimoto T."/>
            <person name="Horikawa D.D."/>
            <person name="Saito Y."/>
            <person name="Kuwahara H."/>
            <person name="Kozuka-Hata H."/>
            <person name="Shin-I T."/>
            <person name="Minakuchi Y."/>
            <person name="Ohishi K."/>
            <person name="Motoyama A."/>
            <person name="Aizu T."/>
            <person name="Enomoto A."/>
            <person name="Kondo K."/>
            <person name="Tanaka S."/>
            <person name="Hara Y."/>
            <person name="Koshikawa S."/>
            <person name="Sagara H."/>
            <person name="Miura T."/>
            <person name="Yokobori S."/>
            <person name="Miyagawa K."/>
            <person name="Suzuki Y."/>
            <person name="Kubo T."/>
            <person name="Oyama M."/>
            <person name="Kohara Y."/>
            <person name="Fujiyama A."/>
            <person name="Arakawa K."/>
            <person name="Katayama T."/>
            <person name="Toyoda A."/>
            <person name="Kunieda T."/>
        </authorList>
    </citation>
    <scope>NUCLEOTIDE SEQUENCE [LARGE SCALE GENOMIC DNA]</scope>
    <source>
        <strain evidence="18 19">YOKOZUNA-1</strain>
    </source>
</reference>
<evidence type="ECO:0000313" key="19">
    <source>
        <dbReference type="Proteomes" id="UP000186922"/>
    </source>
</evidence>
<gene>
    <name evidence="18" type="primary">RvY_18327-1</name>
    <name evidence="18" type="synonym">RvY_18327.1</name>
    <name evidence="18" type="ORF">RvY_18327</name>
</gene>
<keyword evidence="6 14" id="KW-0547">Nucleotide-binding</keyword>
<evidence type="ECO:0000256" key="11">
    <source>
        <dbReference type="ARBA" id="ARBA00022989"/>
    </source>
</evidence>
<keyword evidence="7" id="KW-0967">Endosome</keyword>
<dbReference type="NCBIfam" id="TIGR01657">
    <property type="entry name" value="P-ATPase-V"/>
    <property type="match status" value="1"/>
</dbReference>
<evidence type="ECO:0000256" key="3">
    <source>
        <dbReference type="ARBA" id="ARBA00022553"/>
    </source>
</evidence>
<dbReference type="InterPro" id="IPR004014">
    <property type="entry name" value="ATPase_P-typ_cation-transptr_N"/>
</dbReference>
<dbReference type="FunFam" id="1.20.1110.10:FF:000023">
    <property type="entry name" value="Cation-transporting ATPase"/>
    <property type="match status" value="1"/>
</dbReference>
<comment type="caution">
    <text evidence="14">Lacks conserved residue(s) required for the propagation of feature annotation.</text>
</comment>
<comment type="subcellular location">
    <subcellularLocation>
        <location evidence="1">Late endosome membrane</location>
        <topology evidence="1">Multi-pass membrane protein</topology>
    </subcellularLocation>
    <subcellularLocation>
        <location evidence="14">Membrane</location>
        <topology evidence="14">Multi-pass membrane protein</topology>
    </subcellularLocation>
</comment>
<protein>
    <recommendedName>
        <fullName evidence="14">Cation-transporting ATPase</fullName>
        <ecNumber evidence="14">7.2.2.-</ecNumber>
    </recommendedName>
</protein>
<feature type="transmembrane region" description="Helical" evidence="14">
    <location>
        <begin position="247"/>
        <end position="264"/>
    </location>
</feature>
<proteinExistence type="inferred from homology"/>
<dbReference type="Pfam" id="PF00690">
    <property type="entry name" value="Cation_ATPase_N"/>
    <property type="match status" value="1"/>
</dbReference>
<dbReference type="InterPro" id="IPR023299">
    <property type="entry name" value="ATPase_P-typ_cyto_dom_N"/>
</dbReference>
<dbReference type="InterPro" id="IPR023214">
    <property type="entry name" value="HAD_sf"/>
</dbReference>
<keyword evidence="12 14" id="KW-0472">Membrane</keyword>
<dbReference type="Gene3D" id="3.40.1110.10">
    <property type="entry name" value="Calcium-transporting ATPase, cytoplasmic domain N"/>
    <property type="match status" value="1"/>
</dbReference>
<dbReference type="Gene3D" id="1.20.1110.10">
    <property type="entry name" value="Calcium-transporting ATPase, transmembrane domain"/>
    <property type="match status" value="1"/>
</dbReference>
<evidence type="ECO:0000313" key="18">
    <source>
        <dbReference type="EMBL" id="GAV08668.1"/>
    </source>
</evidence>
<dbReference type="EMBL" id="BDGG01000018">
    <property type="protein sequence ID" value="GAV08668.1"/>
    <property type="molecule type" value="Genomic_DNA"/>
</dbReference>
<accession>A0A1D1W8N8</accession>
<dbReference type="Pfam" id="PF13246">
    <property type="entry name" value="Cation_ATPase"/>
    <property type="match status" value="1"/>
</dbReference>
<dbReference type="InterPro" id="IPR047819">
    <property type="entry name" value="P5A-ATPase_N"/>
</dbReference>
<dbReference type="InterPro" id="IPR059000">
    <property type="entry name" value="ATPase_P-type_domA"/>
</dbReference>
<feature type="transmembrane region" description="Helical" evidence="14">
    <location>
        <begin position="1062"/>
        <end position="1083"/>
    </location>
</feature>
<evidence type="ECO:0000256" key="8">
    <source>
        <dbReference type="ARBA" id="ARBA00022840"/>
    </source>
</evidence>
<feature type="transmembrane region" description="Helical" evidence="14">
    <location>
        <begin position="974"/>
        <end position="1001"/>
    </location>
</feature>
<name>A0A1D1W8N8_RAMVA</name>